<dbReference type="HOGENOM" id="CLU_1019593_0_0_1"/>
<accession>A0A067SDT9</accession>
<proteinExistence type="predicted"/>
<keyword evidence="2" id="KW-1185">Reference proteome</keyword>
<dbReference type="EMBL" id="KL142410">
    <property type="protein sequence ID" value="KDR68167.1"/>
    <property type="molecule type" value="Genomic_DNA"/>
</dbReference>
<reference evidence="2" key="1">
    <citation type="journal article" date="2014" name="Proc. Natl. Acad. Sci. U.S.A.">
        <title>Extensive sampling of basidiomycete genomes demonstrates inadequacy of the white-rot/brown-rot paradigm for wood decay fungi.</title>
        <authorList>
            <person name="Riley R."/>
            <person name="Salamov A.A."/>
            <person name="Brown D.W."/>
            <person name="Nagy L.G."/>
            <person name="Floudas D."/>
            <person name="Held B.W."/>
            <person name="Levasseur A."/>
            <person name="Lombard V."/>
            <person name="Morin E."/>
            <person name="Otillar R."/>
            <person name="Lindquist E.A."/>
            <person name="Sun H."/>
            <person name="LaButti K.M."/>
            <person name="Schmutz J."/>
            <person name="Jabbour D."/>
            <person name="Luo H."/>
            <person name="Baker S.E."/>
            <person name="Pisabarro A.G."/>
            <person name="Walton J.D."/>
            <person name="Blanchette R.A."/>
            <person name="Henrissat B."/>
            <person name="Martin F."/>
            <person name="Cullen D."/>
            <person name="Hibbett D.S."/>
            <person name="Grigoriev I.V."/>
        </authorList>
    </citation>
    <scope>NUCLEOTIDE SEQUENCE [LARGE SCALE GENOMIC DNA]</scope>
    <source>
        <strain evidence="2">CBS 339.88</strain>
    </source>
</reference>
<evidence type="ECO:0000313" key="2">
    <source>
        <dbReference type="Proteomes" id="UP000027222"/>
    </source>
</evidence>
<organism evidence="1 2">
    <name type="scientific">Galerina marginata (strain CBS 339.88)</name>
    <dbReference type="NCBI Taxonomy" id="685588"/>
    <lineage>
        <taxon>Eukaryota</taxon>
        <taxon>Fungi</taxon>
        <taxon>Dikarya</taxon>
        <taxon>Basidiomycota</taxon>
        <taxon>Agaricomycotina</taxon>
        <taxon>Agaricomycetes</taxon>
        <taxon>Agaricomycetidae</taxon>
        <taxon>Agaricales</taxon>
        <taxon>Agaricineae</taxon>
        <taxon>Strophariaceae</taxon>
        <taxon>Galerina</taxon>
    </lineage>
</organism>
<gene>
    <name evidence="1" type="ORF">GALMADRAFT_216054</name>
</gene>
<dbReference type="AlphaFoldDB" id="A0A067SDT9"/>
<evidence type="ECO:0000313" key="1">
    <source>
        <dbReference type="EMBL" id="KDR68167.1"/>
    </source>
</evidence>
<name>A0A067SDT9_GALM3</name>
<sequence length="273" mass="31385">MRTHVNLGLCGRHVTSVLVYNLRKAVSTTALQDDITQFSPEKVYEMTRKNKSEQKERFSGYFMEVVSPFLAVIKELHWVDAPKLYTLQRGSFDEMILFLVVVVVSLTGIPEVSRTKFFRGHKLWLFDENALKLDEESLFLLRNADLTGEYNKFLDYLCEFLADSTRCGVYNVTEENYAKAALYLYRLTCKVAKHNRYYAGPSPEYLVVLAMLFERAGKYAPLLDKVGQQHAEFMEALGESKRWGSTTEARKSVENAVADYIRRHEDAQAEATN</sequence>
<protein>
    <submittedName>
        <fullName evidence="1">Uncharacterized protein</fullName>
    </submittedName>
</protein>
<dbReference type="Proteomes" id="UP000027222">
    <property type="component" value="Unassembled WGS sequence"/>
</dbReference>